<dbReference type="PROSITE" id="PS00792">
    <property type="entry name" value="DHPS_1"/>
    <property type="match status" value="1"/>
</dbReference>
<dbReference type="InterPro" id="IPR000489">
    <property type="entry name" value="Pterin-binding_dom"/>
</dbReference>
<dbReference type="Gene3D" id="3.20.20.20">
    <property type="entry name" value="Dihydropteroate synthase-like"/>
    <property type="match status" value="1"/>
</dbReference>
<comment type="function">
    <text evidence="12">Catalyzes the condensation of para-aminobenzoate (pABA) with 6-hydroxymethyl-7,8-dihydropterin diphosphate (DHPt-PP) to form 7,8-dihydropteroate (H2Pte), the immediate precursor of folate derivatives.</text>
</comment>
<dbReference type="NCBIfam" id="TIGR01496">
    <property type="entry name" value="DHPS"/>
    <property type="match status" value="1"/>
</dbReference>
<dbReference type="GO" id="GO:0004156">
    <property type="term" value="F:dihydropteroate synthase activity"/>
    <property type="evidence" value="ECO:0007669"/>
    <property type="project" value="UniProtKB-EC"/>
</dbReference>
<evidence type="ECO:0000256" key="12">
    <source>
        <dbReference type="RuleBase" id="RU361205"/>
    </source>
</evidence>
<dbReference type="InterPro" id="IPR045031">
    <property type="entry name" value="DHP_synth-like"/>
</dbReference>
<sequence length="283" mass="31228">MELTKARDHYRFGNTTLDFTKETIIMGILNVTPDSFSDGGKYAAIDAALKHAETMLRDGAKIIDVGGESTRPGHIQISVEEEIERTAPVIEALAKEFGCVMSIDTYKAQVAEAAVQAGAHIINDIWGAKYDPAIAEVAAKYEVPIILMHNRQDVNYGTAFMDEVIVDLEESVAIAVRAGVKHENIWLDPGIGFARNTMQNIWTMQELRRISNMGYPVLLGTSRKSFIGNIMDLPVEERLEGTGATVCFGIEHGCHLMRVHDVKEIARMAKMMDVLTGKTVFEG</sequence>
<dbReference type="PANTHER" id="PTHR20941">
    <property type="entry name" value="FOLATE SYNTHESIS PROTEINS"/>
    <property type="match status" value="1"/>
</dbReference>
<keyword evidence="8 12" id="KW-0479">Metal-binding</keyword>
<evidence type="ECO:0000256" key="10">
    <source>
        <dbReference type="ARBA" id="ARBA00022909"/>
    </source>
</evidence>
<evidence type="ECO:0000259" key="13">
    <source>
        <dbReference type="PROSITE" id="PS50972"/>
    </source>
</evidence>
<gene>
    <name evidence="14" type="primary">folP</name>
    <name evidence="14" type="ORF">ACFPRA_18500</name>
</gene>
<keyword evidence="10 12" id="KW-0289">Folate biosynthesis</keyword>
<comment type="pathway">
    <text evidence="3 12">Cofactor biosynthesis; tetrahydrofolate biosynthesis; 7,8-dihydrofolate from 2-amino-4-hydroxy-6-hydroxymethyl-7,8-dihydropteridine diphosphate and 4-aminobenzoate: step 1/2.</text>
</comment>
<evidence type="ECO:0000313" key="15">
    <source>
        <dbReference type="Proteomes" id="UP001596109"/>
    </source>
</evidence>
<reference evidence="15" key="1">
    <citation type="journal article" date="2019" name="Int. J. Syst. Evol. Microbiol.">
        <title>The Global Catalogue of Microorganisms (GCM) 10K type strain sequencing project: providing services to taxonomists for standard genome sequencing and annotation.</title>
        <authorList>
            <consortium name="The Broad Institute Genomics Platform"/>
            <consortium name="The Broad Institute Genome Sequencing Center for Infectious Disease"/>
            <person name="Wu L."/>
            <person name="Ma J."/>
        </authorList>
    </citation>
    <scope>NUCLEOTIDE SEQUENCE [LARGE SCALE GENOMIC DNA]</scope>
    <source>
        <strain evidence="15">CGMCC 4.1434</strain>
    </source>
</reference>
<comment type="similarity">
    <text evidence="4 12">Belongs to the DHPS family.</text>
</comment>
<evidence type="ECO:0000256" key="1">
    <source>
        <dbReference type="ARBA" id="ARBA00000012"/>
    </source>
</evidence>
<evidence type="ECO:0000256" key="4">
    <source>
        <dbReference type="ARBA" id="ARBA00009503"/>
    </source>
</evidence>
<evidence type="ECO:0000256" key="9">
    <source>
        <dbReference type="ARBA" id="ARBA00022842"/>
    </source>
</evidence>
<evidence type="ECO:0000256" key="8">
    <source>
        <dbReference type="ARBA" id="ARBA00022723"/>
    </source>
</evidence>
<keyword evidence="9 12" id="KW-0460">Magnesium</keyword>
<feature type="domain" description="Pterin-binding" evidence="13">
    <location>
        <begin position="23"/>
        <end position="270"/>
    </location>
</feature>
<evidence type="ECO:0000256" key="5">
    <source>
        <dbReference type="ARBA" id="ARBA00012458"/>
    </source>
</evidence>
<comment type="catalytic activity">
    <reaction evidence="1">
        <text>(7,8-dihydropterin-6-yl)methyl diphosphate + 4-aminobenzoate = 7,8-dihydropteroate + diphosphate</text>
        <dbReference type="Rhea" id="RHEA:19949"/>
        <dbReference type="ChEBI" id="CHEBI:17836"/>
        <dbReference type="ChEBI" id="CHEBI:17839"/>
        <dbReference type="ChEBI" id="CHEBI:33019"/>
        <dbReference type="ChEBI" id="CHEBI:72950"/>
        <dbReference type="EC" id="2.5.1.15"/>
    </reaction>
</comment>
<dbReference type="PANTHER" id="PTHR20941:SF1">
    <property type="entry name" value="FOLIC ACID SYNTHESIS PROTEIN FOL1"/>
    <property type="match status" value="1"/>
</dbReference>
<evidence type="ECO:0000256" key="11">
    <source>
        <dbReference type="ARBA" id="ARBA00030193"/>
    </source>
</evidence>
<name>A0ABW0TN67_9BACL</name>
<comment type="caution">
    <text evidence="14">The sequence shown here is derived from an EMBL/GenBank/DDBJ whole genome shotgun (WGS) entry which is preliminary data.</text>
</comment>
<dbReference type="Proteomes" id="UP001596109">
    <property type="component" value="Unassembled WGS sequence"/>
</dbReference>
<comment type="cofactor">
    <cofactor evidence="2 12">
        <name>Mg(2+)</name>
        <dbReference type="ChEBI" id="CHEBI:18420"/>
    </cofactor>
</comment>
<evidence type="ECO:0000313" key="14">
    <source>
        <dbReference type="EMBL" id="MFC5590875.1"/>
    </source>
</evidence>
<dbReference type="CDD" id="cd00739">
    <property type="entry name" value="DHPS"/>
    <property type="match status" value="1"/>
</dbReference>
<evidence type="ECO:0000256" key="7">
    <source>
        <dbReference type="ARBA" id="ARBA00022679"/>
    </source>
</evidence>
<evidence type="ECO:0000256" key="2">
    <source>
        <dbReference type="ARBA" id="ARBA00001946"/>
    </source>
</evidence>
<evidence type="ECO:0000256" key="6">
    <source>
        <dbReference type="ARBA" id="ARBA00016919"/>
    </source>
</evidence>
<keyword evidence="15" id="KW-1185">Reference proteome</keyword>
<dbReference type="InterPro" id="IPR011005">
    <property type="entry name" value="Dihydropteroate_synth-like_sf"/>
</dbReference>
<dbReference type="Pfam" id="PF00809">
    <property type="entry name" value="Pterin_bind"/>
    <property type="match status" value="1"/>
</dbReference>
<dbReference type="InterPro" id="IPR006390">
    <property type="entry name" value="DHP_synth_dom"/>
</dbReference>
<proteinExistence type="inferred from homology"/>
<dbReference type="PROSITE" id="PS50972">
    <property type="entry name" value="PTERIN_BINDING"/>
    <property type="match status" value="1"/>
</dbReference>
<keyword evidence="7 12" id="KW-0808">Transferase</keyword>
<dbReference type="PROSITE" id="PS00793">
    <property type="entry name" value="DHPS_2"/>
    <property type="match status" value="1"/>
</dbReference>
<dbReference type="EC" id="2.5.1.15" evidence="5 12"/>
<organism evidence="14 15">
    <name type="scientific">Sporosarcina soli</name>
    <dbReference type="NCBI Taxonomy" id="334736"/>
    <lineage>
        <taxon>Bacteria</taxon>
        <taxon>Bacillati</taxon>
        <taxon>Bacillota</taxon>
        <taxon>Bacilli</taxon>
        <taxon>Bacillales</taxon>
        <taxon>Caryophanaceae</taxon>
        <taxon>Sporosarcina</taxon>
    </lineage>
</organism>
<evidence type="ECO:0000256" key="3">
    <source>
        <dbReference type="ARBA" id="ARBA00004763"/>
    </source>
</evidence>
<dbReference type="EMBL" id="JBHSNO010000012">
    <property type="protein sequence ID" value="MFC5590875.1"/>
    <property type="molecule type" value="Genomic_DNA"/>
</dbReference>
<dbReference type="RefSeq" id="WP_381437967.1">
    <property type="nucleotide sequence ID" value="NZ_JBHSNO010000012.1"/>
</dbReference>
<accession>A0ABW0TN67</accession>
<protein>
    <recommendedName>
        <fullName evidence="6 12">Dihydropteroate synthase</fullName>
        <shortName evidence="12">DHPS</shortName>
        <ecNumber evidence="5 12">2.5.1.15</ecNumber>
    </recommendedName>
    <alternativeName>
        <fullName evidence="11 12">Dihydropteroate pyrophosphorylase</fullName>
    </alternativeName>
</protein>
<dbReference type="SUPFAM" id="SSF51717">
    <property type="entry name" value="Dihydropteroate synthetase-like"/>
    <property type="match status" value="1"/>
</dbReference>